<dbReference type="GO" id="GO:0005789">
    <property type="term" value="C:endoplasmic reticulum membrane"/>
    <property type="evidence" value="ECO:0007669"/>
    <property type="project" value="UniProtKB-SubCell"/>
</dbReference>
<evidence type="ECO:0000256" key="9">
    <source>
        <dbReference type="SAM" id="Phobius"/>
    </source>
</evidence>
<organism evidence="11">
    <name type="scientific">Haptolina brevifila</name>
    <dbReference type="NCBI Taxonomy" id="156173"/>
    <lineage>
        <taxon>Eukaryota</taxon>
        <taxon>Haptista</taxon>
        <taxon>Haptophyta</taxon>
        <taxon>Prymnesiophyceae</taxon>
        <taxon>Prymnesiales</taxon>
        <taxon>Prymnesiaceae</taxon>
        <taxon>Haptolina</taxon>
    </lineage>
</organism>
<proteinExistence type="inferred from homology"/>
<dbReference type="PANTHER" id="PTHR15351:SF3">
    <property type="entry name" value="ERLIN"/>
    <property type="match status" value="1"/>
</dbReference>
<accession>A0A7S2FYN6</accession>
<protein>
    <recommendedName>
        <fullName evidence="10">Band 7 domain-containing protein</fullName>
    </recommendedName>
</protein>
<evidence type="ECO:0000256" key="1">
    <source>
        <dbReference type="ARBA" id="ARBA00004648"/>
    </source>
</evidence>
<dbReference type="GO" id="GO:0031625">
    <property type="term" value="F:ubiquitin protein ligase binding"/>
    <property type="evidence" value="ECO:0007669"/>
    <property type="project" value="InterPro"/>
</dbReference>
<dbReference type="GO" id="GO:0015485">
    <property type="term" value="F:cholesterol binding"/>
    <property type="evidence" value="ECO:0007669"/>
    <property type="project" value="TreeGrafter"/>
</dbReference>
<evidence type="ECO:0000313" key="11">
    <source>
        <dbReference type="EMBL" id="CAD9418367.1"/>
    </source>
</evidence>
<dbReference type="PANTHER" id="PTHR15351">
    <property type="entry name" value="ERLIN (ER LIPID RAFT ASSOCIATED PROTEIN) HOMOLOG"/>
    <property type="match status" value="1"/>
</dbReference>
<dbReference type="EMBL" id="HBGU01012820">
    <property type="protein sequence ID" value="CAD9418367.1"/>
    <property type="molecule type" value="Transcribed_RNA"/>
</dbReference>
<evidence type="ECO:0000256" key="5">
    <source>
        <dbReference type="ARBA" id="ARBA00022968"/>
    </source>
</evidence>
<comment type="subcellular location">
    <subcellularLocation>
        <location evidence="1">Endoplasmic reticulum membrane</location>
        <topology evidence="1">Single-pass type II membrane protein</topology>
    </subcellularLocation>
</comment>
<dbReference type="SMART" id="SM00244">
    <property type="entry name" value="PHB"/>
    <property type="match status" value="1"/>
</dbReference>
<feature type="transmembrane region" description="Helical" evidence="9">
    <location>
        <begin position="21"/>
        <end position="42"/>
    </location>
</feature>
<evidence type="ECO:0000256" key="3">
    <source>
        <dbReference type="ARBA" id="ARBA00022692"/>
    </source>
</evidence>
<gene>
    <name evidence="11" type="ORF">CBRE1094_LOCUS7017</name>
</gene>
<dbReference type="AlphaFoldDB" id="A0A7S2FYN6"/>
<dbReference type="InterPro" id="IPR036013">
    <property type="entry name" value="Band_7/SPFH_dom_sf"/>
</dbReference>
<keyword evidence="6 9" id="KW-1133">Transmembrane helix</keyword>
<dbReference type="Pfam" id="PF01145">
    <property type="entry name" value="Band_7"/>
    <property type="match status" value="1"/>
</dbReference>
<dbReference type="GO" id="GO:0032933">
    <property type="term" value="P:SREBP signaling pathway"/>
    <property type="evidence" value="ECO:0007669"/>
    <property type="project" value="TreeGrafter"/>
</dbReference>
<sequence length="342" mass="37934">MRSPRPRTLVACRAERALAKLMATVATIGFGAAAFGLFSSVLGVHRVPEGHVAVYYRGGALLKTTSGAGFRTMAPYITSVKFVQTTVQTDKVTDIPCGTSSGTVISFERIEVVNQLRAEAVYDTVRNYTVDYDKTWIYDKIHHEINQICSRSSLEEMYITKFDTLDETLRDALQADINQHAPGINILAIRVTKPRIPASIARHYEEIESERTKLKVAEQTQHLVEKQANTERTRALIEADKLAAVEAVQLERKLKLKENEQKVALIDAEMHLAKAKAEADAEFYRAEKLAEANSKMYTPQYLQLEAVRALANNTKVFWGEKLPSLYLDGATLVGGGTTVAGT</sequence>
<dbReference type="InterPro" id="IPR033294">
    <property type="entry name" value="Erlin1/2"/>
</dbReference>
<feature type="domain" description="Band 7" evidence="10">
    <location>
        <begin position="42"/>
        <end position="208"/>
    </location>
</feature>
<evidence type="ECO:0000256" key="7">
    <source>
        <dbReference type="ARBA" id="ARBA00023136"/>
    </source>
</evidence>
<evidence type="ECO:0000256" key="4">
    <source>
        <dbReference type="ARBA" id="ARBA00022824"/>
    </source>
</evidence>
<keyword evidence="8" id="KW-0325">Glycoprotein</keyword>
<keyword evidence="3 9" id="KW-0812">Transmembrane</keyword>
<dbReference type="InterPro" id="IPR001107">
    <property type="entry name" value="Band_7"/>
</dbReference>
<dbReference type="SUPFAM" id="SSF117892">
    <property type="entry name" value="Band 7/SPFH domain"/>
    <property type="match status" value="1"/>
</dbReference>
<evidence type="ECO:0000256" key="8">
    <source>
        <dbReference type="ARBA" id="ARBA00023180"/>
    </source>
</evidence>
<reference evidence="11" key="1">
    <citation type="submission" date="2021-01" db="EMBL/GenBank/DDBJ databases">
        <authorList>
            <person name="Corre E."/>
            <person name="Pelletier E."/>
            <person name="Niang G."/>
            <person name="Scheremetjew M."/>
            <person name="Finn R."/>
            <person name="Kale V."/>
            <person name="Holt S."/>
            <person name="Cochrane G."/>
            <person name="Meng A."/>
            <person name="Brown T."/>
            <person name="Cohen L."/>
        </authorList>
    </citation>
    <scope>NUCLEOTIDE SEQUENCE</scope>
    <source>
        <strain evidence="11">UTEX LB 985</strain>
    </source>
</reference>
<evidence type="ECO:0000259" key="10">
    <source>
        <dbReference type="SMART" id="SM00244"/>
    </source>
</evidence>
<name>A0A7S2FYN6_9EUKA</name>
<evidence type="ECO:0000256" key="2">
    <source>
        <dbReference type="ARBA" id="ARBA00008164"/>
    </source>
</evidence>
<comment type="similarity">
    <text evidence="2">Belongs to the band 7/mec-2 family.</text>
</comment>
<keyword evidence="5" id="KW-0735">Signal-anchor</keyword>
<keyword evidence="7 9" id="KW-0472">Membrane</keyword>
<keyword evidence="4" id="KW-0256">Endoplasmic reticulum</keyword>
<evidence type="ECO:0000256" key="6">
    <source>
        <dbReference type="ARBA" id="ARBA00022989"/>
    </source>
</evidence>